<proteinExistence type="predicted"/>
<dbReference type="AlphaFoldDB" id="A0A810MZS5"/>
<reference evidence="1" key="1">
    <citation type="submission" date="2020-08" db="EMBL/GenBank/DDBJ databases">
        <title>Whole genome shotgun sequence of Polymorphospora rubra NBRC 101157.</title>
        <authorList>
            <person name="Komaki H."/>
            <person name="Tamura T."/>
        </authorList>
    </citation>
    <scope>NUCLEOTIDE SEQUENCE</scope>
    <source>
        <strain evidence="1">NBRC 101157</strain>
    </source>
</reference>
<dbReference type="Proteomes" id="UP000680866">
    <property type="component" value="Chromosome"/>
</dbReference>
<dbReference type="EMBL" id="AP023359">
    <property type="protein sequence ID" value="BCJ66637.1"/>
    <property type="molecule type" value="Genomic_DNA"/>
</dbReference>
<keyword evidence="2" id="KW-1185">Reference proteome</keyword>
<accession>A0A810MZS5</accession>
<evidence type="ECO:0000313" key="2">
    <source>
        <dbReference type="Proteomes" id="UP000680866"/>
    </source>
</evidence>
<protein>
    <submittedName>
        <fullName evidence="1">Uncharacterized protein</fullName>
    </submittedName>
</protein>
<sequence>MSRRRLPTAGGAAAMPTEVDLTAVAQSYVDSRAPDRGPGATALARLADVTVRLDARYCREVAEYFDRAPLVEFDPELADLYERLKVENLRQYQAIVDAGIEVRPWSAPGQPYHGSRELIAGVRETGVLHVYLTSSGHGPAAPTGFHPLREPSGVVVGGVELSHNDVFRAVHDIFGHVMFGNSFGPVGEFKATYCHLHMYPVELHPVLFVEHVGQLCWFFFGPHLRDPQGRLPAPTEPGYRSPAGRPYAQQKVFPFPQGYIDQFVSMFHYREPA</sequence>
<name>A0A810MZS5_9ACTN</name>
<dbReference type="KEGG" id="pry:Prubr_36580"/>
<evidence type="ECO:0000313" key="1">
    <source>
        <dbReference type="EMBL" id="BCJ66637.1"/>
    </source>
</evidence>
<gene>
    <name evidence="1" type="ORF">Prubr_36580</name>
</gene>
<organism evidence="1 2">
    <name type="scientific">Polymorphospora rubra</name>
    <dbReference type="NCBI Taxonomy" id="338584"/>
    <lineage>
        <taxon>Bacteria</taxon>
        <taxon>Bacillati</taxon>
        <taxon>Actinomycetota</taxon>
        <taxon>Actinomycetes</taxon>
        <taxon>Micromonosporales</taxon>
        <taxon>Micromonosporaceae</taxon>
        <taxon>Polymorphospora</taxon>
    </lineage>
</organism>